<evidence type="ECO:0000259" key="6">
    <source>
        <dbReference type="Pfam" id="PF24893"/>
    </source>
</evidence>
<dbReference type="OrthoDB" id="21537at2759"/>
<feature type="signal peptide" evidence="2">
    <location>
        <begin position="1"/>
        <end position="21"/>
    </location>
</feature>
<dbReference type="InterPro" id="IPR055462">
    <property type="entry name" value="DUF7034"/>
</dbReference>
<dbReference type="Pfam" id="PF23034">
    <property type="entry name" value="DUF7035"/>
    <property type="match status" value="1"/>
</dbReference>
<feature type="transmembrane region" description="Helical" evidence="1">
    <location>
        <begin position="1323"/>
        <end position="1345"/>
    </location>
</feature>
<feature type="domain" description="DUF7034" evidence="4">
    <location>
        <begin position="798"/>
        <end position="918"/>
    </location>
</feature>
<dbReference type="Proteomes" id="UP000076078">
    <property type="component" value="Unassembled WGS sequence"/>
</dbReference>
<feature type="domain" description="DUF7743" evidence="6">
    <location>
        <begin position="425"/>
        <end position="528"/>
    </location>
</feature>
<keyword evidence="9" id="KW-1185">Reference proteome</keyword>
<accession>A0A151ZCW0</accession>
<keyword evidence="1" id="KW-0812">Transmembrane</keyword>
<proteinExistence type="predicted"/>
<feature type="domain" description="DUF7949" evidence="7">
    <location>
        <begin position="1032"/>
        <end position="1065"/>
    </location>
</feature>
<keyword evidence="1" id="KW-0472">Membrane</keyword>
<dbReference type="EMBL" id="LODT01000034">
    <property type="protein sequence ID" value="KYQ91780.1"/>
    <property type="molecule type" value="Genomic_DNA"/>
</dbReference>
<organism evidence="8 9">
    <name type="scientific">Tieghemostelium lacteum</name>
    <name type="common">Slime mold</name>
    <name type="synonym">Dictyostelium lacteum</name>
    <dbReference type="NCBI Taxonomy" id="361077"/>
    <lineage>
        <taxon>Eukaryota</taxon>
        <taxon>Amoebozoa</taxon>
        <taxon>Evosea</taxon>
        <taxon>Eumycetozoa</taxon>
        <taxon>Dictyostelia</taxon>
        <taxon>Dictyosteliales</taxon>
        <taxon>Raperosteliaceae</taxon>
        <taxon>Tieghemostelium</taxon>
    </lineage>
</organism>
<comment type="caution">
    <text evidence="8">The sequence shown here is derived from an EMBL/GenBank/DDBJ whole genome shotgun (WGS) entry which is preliminary data.</text>
</comment>
<keyword evidence="2" id="KW-0732">Signal</keyword>
<evidence type="ECO:0000313" key="9">
    <source>
        <dbReference type="Proteomes" id="UP000076078"/>
    </source>
</evidence>
<reference evidence="8 9" key="1">
    <citation type="submission" date="2015-12" db="EMBL/GenBank/DDBJ databases">
        <title>Dictyostelia acquired genes for synthesis and detection of signals that induce cell-type specialization by lateral gene transfer from prokaryotes.</title>
        <authorList>
            <person name="Gloeckner G."/>
            <person name="Schaap P."/>
        </authorList>
    </citation>
    <scope>NUCLEOTIDE SEQUENCE [LARGE SCALE GENOMIC DNA]</scope>
    <source>
        <strain evidence="8 9">TK</strain>
    </source>
</reference>
<dbReference type="OMA" id="DITICAQ"/>
<dbReference type="InParanoid" id="A0A151ZCW0"/>
<dbReference type="Gene3D" id="2.10.25.10">
    <property type="entry name" value="Laminin"/>
    <property type="match status" value="1"/>
</dbReference>
<dbReference type="Pfam" id="PF23033">
    <property type="entry name" value="DUF7034"/>
    <property type="match status" value="1"/>
</dbReference>
<dbReference type="InterPro" id="IPR056645">
    <property type="entry name" value="DUF7743"/>
</dbReference>
<evidence type="ECO:0000256" key="2">
    <source>
        <dbReference type="SAM" id="SignalP"/>
    </source>
</evidence>
<dbReference type="InterPro" id="IPR055463">
    <property type="entry name" value="DUF7035"/>
</dbReference>
<evidence type="ECO:0000259" key="3">
    <source>
        <dbReference type="Pfam" id="PF22933"/>
    </source>
</evidence>
<protein>
    <submittedName>
        <fullName evidence="8">EGF-like domain-containing protein</fullName>
    </submittedName>
</protein>
<evidence type="ECO:0000256" key="1">
    <source>
        <dbReference type="SAM" id="Phobius"/>
    </source>
</evidence>
<evidence type="ECO:0000259" key="7">
    <source>
        <dbReference type="Pfam" id="PF25820"/>
    </source>
</evidence>
<evidence type="ECO:0000259" key="4">
    <source>
        <dbReference type="Pfam" id="PF23033"/>
    </source>
</evidence>
<dbReference type="Pfam" id="PF24893">
    <property type="entry name" value="DUF7743"/>
    <property type="match status" value="1"/>
</dbReference>
<dbReference type="Pfam" id="PF25820">
    <property type="entry name" value="DUF7949"/>
    <property type="match status" value="1"/>
</dbReference>
<dbReference type="PANTHER" id="PTHR31378">
    <property type="entry name" value="EGF-LIKE DOMAIN-CONTAINING PROTEIN-RELATED-RELATED"/>
    <property type="match status" value="1"/>
</dbReference>
<keyword evidence="1" id="KW-1133">Transmembrane helix</keyword>
<dbReference type="InterPro" id="IPR057709">
    <property type="entry name" value="DUF7949"/>
</dbReference>
<name>A0A151ZCW0_TIELA</name>
<gene>
    <name evidence="8" type="ORF">DLAC_07574</name>
</gene>
<dbReference type="Pfam" id="PF22933">
    <property type="entry name" value="ComC_SSD"/>
    <property type="match status" value="1"/>
</dbReference>
<sequence>MGIISNLRLLCIIIFISIIKCDRFLVVDKTPNPYNNNKYAETSTGCVLNYIVEITNLDNNTFELGGDQFSVPPVLLATDTTGFKLLFKLVFQIPVDTATTLSMVAFNLSRSDNLTLHNYTCESPPVVWINQAVSPHWYYSNQYGYYTKLKLNFIKKLGNIALAPIANIYNIQILPMKMKVGEYIVTASPKIALSVTNFTTVSVPFANSFISTNTHFITLGGFVLDTSIDLFVSPSTVYPLTNNMITPLTLYYFGNVQPTQQGVLMGLSINQVFQPIENRIVGGNPSNFRYLYDVPISSPSGNVEYAFTFIANSTSMFRNPRSFNTVSSVTSPFVATSASVVSNSFLTLTLYEHLFNMQNLVLMPLLTFTYRALTLSLYMPSPMGQLGGDFKLCQASVPVTIPNYNTMLSYNLMGNTYTQTIGGSTDTVVPTLYNLEFIKVGPNKVLIWANIQDNLSGFYIMKMFSNNELICTVDYRDLVDGDSVNGYYERYEDFLDINHPFKAIDIIQVYDLAGNLKVYQNGFYDFNAIPVIEHYIQNTEDNYLLHEITSIRFALNDIDLSITGAQNAIYFNISDANKESGVAIKFFINVKNTDPNRYVFYGKWNNQINMFAINFELPPRMFTGNVEYSIWYPDLSYSSIDLLISLGPSSQLRVISENADLMPPVFVGLWTIPGNTQSVLGEIDIGFNITISSGFKSGMVSVISSIDGYANNFTIVNDNNDGYVSPYNVLVTWNVKNPCKPEVFTFNYIYLEDLNGAYSEYTINEATSGISPLMIFQDSTETKLTISCVSSPVDLLPPVLTNISYTNKPAVINVNSPLESKFDITICAQDTSLINLRHLPYCLITGLYTDHYTVQSVISTTSPTQDVVCWVCHVQLPYMFAGPWPYTTSLGLAIYGYADRVQNFGGSRAVDTRSLNGYQDIVIQLADHPPPYIESTSKYYSYGGSLTIFGRNFGDLSGATFRLITATGIQMSMPLSYTARTMAIINYLPGTSPTGFTLTLSFNGVDSNAYQGQIVESTEPYIPQPTTQPTQCSGSPLCGGPNNGECNNNKCKCKDPWTGTDCLSQNIIISPEINTTSPDTGNDYKTELDGNQISLKTLISVISLNELNRDGSIYTSHNLTTWRYTNTTSTNTSTNYQEYLYETSIVQGNLNTSVKVLLKFYLTQDTIYFANEYLDMLPSTLKYQVTISPYKFQSSLNTLQLVMASSMQSNTTDNSCSYIEDNLDNNQYVKLQVNEHSLYGRFIKRAIVDNRILTITNTILNNQSQSNQVQNQIGINIPNYKYSVTLDPDFSVLVDSKPASNKYNAVCDYQRAENSSTLTQTQLIGIIIGCVAFGVISLIIITYFAHKKSSAVRVMTHKFKNNIANVMS</sequence>
<evidence type="ECO:0000313" key="8">
    <source>
        <dbReference type="EMBL" id="KYQ91780.1"/>
    </source>
</evidence>
<dbReference type="PANTHER" id="PTHR31378:SF17">
    <property type="match status" value="1"/>
</dbReference>
<feature type="domain" description="DUF7035" evidence="5">
    <location>
        <begin position="659"/>
        <end position="788"/>
    </location>
</feature>
<evidence type="ECO:0000259" key="5">
    <source>
        <dbReference type="Pfam" id="PF23034"/>
    </source>
</evidence>
<feature type="domain" description="ComC supersandwich" evidence="3">
    <location>
        <begin position="1076"/>
        <end position="1293"/>
    </location>
</feature>
<feature type="chain" id="PRO_5007593140" evidence="2">
    <location>
        <begin position="22"/>
        <end position="1368"/>
    </location>
</feature>
<dbReference type="InterPro" id="IPR054484">
    <property type="entry name" value="ComC_SSD"/>
</dbReference>